<gene>
    <name evidence="2" type="ORF">AZF04_04010</name>
</gene>
<name>A0A161PFM5_9BACI</name>
<reference evidence="2" key="1">
    <citation type="submission" date="2016-02" db="EMBL/GenBank/DDBJ databases">
        <title>Genome sequence of Bacillus trypoxylicola KCTC 13244(T).</title>
        <authorList>
            <person name="Jeong H."/>
            <person name="Park S.-H."/>
            <person name="Choi S.-K."/>
        </authorList>
    </citation>
    <scope>NUCLEOTIDE SEQUENCE [LARGE SCALE GENOMIC DNA]</scope>
    <source>
        <strain evidence="2">KCTC 13244</strain>
    </source>
</reference>
<comment type="caution">
    <text evidence="2">The sequence shown here is derived from an EMBL/GenBank/DDBJ whole genome shotgun (WGS) entry which is preliminary data.</text>
</comment>
<organism evidence="2 3">
    <name type="scientific">Alkalihalobacillus trypoxylicola</name>
    <dbReference type="NCBI Taxonomy" id="519424"/>
    <lineage>
        <taxon>Bacteria</taxon>
        <taxon>Bacillati</taxon>
        <taxon>Bacillota</taxon>
        <taxon>Bacilli</taxon>
        <taxon>Bacillales</taxon>
        <taxon>Bacillaceae</taxon>
        <taxon>Alkalihalobacillus</taxon>
    </lineage>
</organism>
<feature type="domain" description="AB hydrolase-1" evidence="1">
    <location>
        <begin position="26"/>
        <end position="155"/>
    </location>
</feature>
<protein>
    <submittedName>
        <fullName evidence="2">Alpha/beta hydrolase</fullName>
    </submittedName>
</protein>
<evidence type="ECO:0000313" key="3">
    <source>
        <dbReference type="Proteomes" id="UP000075806"/>
    </source>
</evidence>
<keyword evidence="3" id="KW-1185">Reference proteome</keyword>
<dbReference type="RefSeq" id="WP_061948303.1">
    <property type="nucleotide sequence ID" value="NZ_LTAO01000012.1"/>
</dbReference>
<dbReference type="Pfam" id="PF00561">
    <property type="entry name" value="Abhydrolase_1"/>
    <property type="match status" value="1"/>
</dbReference>
<keyword evidence="2" id="KW-0378">Hydrolase</keyword>
<dbReference type="InterPro" id="IPR050266">
    <property type="entry name" value="AB_hydrolase_sf"/>
</dbReference>
<dbReference type="GO" id="GO:0016020">
    <property type="term" value="C:membrane"/>
    <property type="evidence" value="ECO:0007669"/>
    <property type="project" value="TreeGrafter"/>
</dbReference>
<sequence length="242" mass="27994">MSRSPCILFQEKQYFVKIVGKDHQKPTIVMEAGYGDDSSTWDLILEEISQTSKVMVYDRAGLGGSKRLSSLRTSEEMVKELYSLLKHLELDPPYLLVGHSFGGLNMRLFATKYESLVCGLLLIDSTPEEYIERFLPIMPESFQRAYYKQFTHEGNTEDFMESLKQVKLSKRRLCIPMIVLSAGKKMHYSKEAQQLWHKLQKETLNLSNNGKYQIIQDSGHYIHHDRPDIIIQSIKKLIDNSL</sequence>
<dbReference type="InterPro" id="IPR029058">
    <property type="entry name" value="AB_hydrolase_fold"/>
</dbReference>
<dbReference type="Gene3D" id="3.40.50.1820">
    <property type="entry name" value="alpha/beta hydrolase"/>
    <property type="match status" value="1"/>
</dbReference>
<dbReference type="PANTHER" id="PTHR43798">
    <property type="entry name" value="MONOACYLGLYCEROL LIPASE"/>
    <property type="match status" value="1"/>
</dbReference>
<evidence type="ECO:0000259" key="1">
    <source>
        <dbReference type="Pfam" id="PF00561"/>
    </source>
</evidence>
<dbReference type="PANTHER" id="PTHR43798:SF33">
    <property type="entry name" value="HYDROLASE, PUTATIVE (AFU_ORTHOLOGUE AFUA_2G14860)-RELATED"/>
    <property type="match status" value="1"/>
</dbReference>
<accession>A0A161PFM5</accession>
<dbReference type="AlphaFoldDB" id="A0A161PFM5"/>
<dbReference type="STRING" id="519424.AZF04_04010"/>
<dbReference type="OrthoDB" id="59888at2"/>
<dbReference type="InterPro" id="IPR000073">
    <property type="entry name" value="AB_hydrolase_1"/>
</dbReference>
<dbReference type="EMBL" id="LTAO01000012">
    <property type="protein sequence ID" value="KYG31947.1"/>
    <property type="molecule type" value="Genomic_DNA"/>
</dbReference>
<dbReference type="GO" id="GO:0016787">
    <property type="term" value="F:hydrolase activity"/>
    <property type="evidence" value="ECO:0007669"/>
    <property type="project" value="UniProtKB-KW"/>
</dbReference>
<evidence type="ECO:0000313" key="2">
    <source>
        <dbReference type="EMBL" id="KYG31947.1"/>
    </source>
</evidence>
<dbReference type="Proteomes" id="UP000075806">
    <property type="component" value="Unassembled WGS sequence"/>
</dbReference>
<proteinExistence type="predicted"/>
<dbReference type="SUPFAM" id="SSF53474">
    <property type="entry name" value="alpha/beta-Hydrolases"/>
    <property type="match status" value="1"/>
</dbReference>